<evidence type="ECO:0000256" key="1">
    <source>
        <dbReference type="ARBA" id="ARBA00001946"/>
    </source>
</evidence>
<reference evidence="7" key="1">
    <citation type="submission" date="2020-06" db="EMBL/GenBank/DDBJ databases">
        <title>Unique genomic features of the anaerobic methanotrophic archaea.</title>
        <authorList>
            <person name="Chadwick G.L."/>
            <person name="Skennerton C.T."/>
            <person name="Laso-Perez R."/>
            <person name="Leu A.O."/>
            <person name="Speth D.R."/>
            <person name="Yu H."/>
            <person name="Morgan-Lang C."/>
            <person name="Hatzenpichler R."/>
            <person name="Goudeau D."/>
            <person name="Malmstrom R."/>
            <person name="Brazelton W.J."/>
            <person name="Woyke T."/>
            <person name="Hallam S.J."/>
            <person name="Tyson G.W."/>
            <person name="Wegener G."/>
            <person name="Boetius A."/>
            <person name="Orphan V."/>
        </authorList>
    </citation>
    <scope>NUCLEOTIDE SEQUENCE</scope>
</reference>
<dbReference type="InterPro" id="IPR033749">
    <property type="entry name" value="Polyprenyl_synt_CS"/>
</dbReference>
<accession>A0A7G9Z7J1</accession>
<dbReference type="EC" id="2.5.1.-" evidence="7"/>
<dbReference type="PANTHER" id="PTHR12001">
    <property type="entry name" value="GERANYLGERANYL PYROPHOSPHATE SYNTHASE"/>
    <property type="match status" value="1"/>
</dbReference>
<evidence type="ECO:0000256" key="6">
    <source>
        <dbReference type="RuleBase" id="RU004466"/>
    </source>
</evidence>
<evidence type="ECO:0000256" key="4">
    <source>
        <dbReference type="ARBA" id="ARBA00022723"/>
    </source>
</evidence>
<comment type="similarity">
    <text evidence="2 6">Belongs to the FPP/GGPP synthase family.</text>
</comment>
<dbReference type="SFLD" id="SFLDG01017">
    <property type="entry name" value="Polyprenyl_Transferase_Like"/>
    <property type="match status" value="1"/>
</dbReference>
<evidence type="ECO:0000256" key="2">
    <source>
        <dbReference type="ARBA" id="ARBA00006706"/>
    </source>
</evidence>
<dbReference type="Gene3D" id="1.10.600.10">
    <property type="entry name" value="Farnesyl Diphosphate Synthase"/>
    <property type="match status" value="1"/>
</dbReference>
<keyword evidence="5" id="KW-0460">Magnesium</keyword>
<dbReference type="InterPro" id="IPR008949">
    <property type="entry name" value="Isoprenoid_synthase_dom_sf"/>
</dbReference>
<name>A0A7G9Z7J1_9EURY</name>
<keyword evidence="4" id="KW-0479">Metal-binding</keyword>
<dbReference type="SUPFAM" id="SSF48576">
    <property type="entry name" value="Terpenoid synthases"/>
    <property type="match status" value="1"/>
</dbReference>
<dbReference type="GO" id="GO:0046872">
    <property type="term" value="F:metal ion binding"/>
    <property type="evidence" value="ECO:0007669"/>
    <property type="project" value="UniProtKB-KW"/>
</dbReference>
<dbReference type="Pfam" id="PF00348">
    <property type="entry name" value="polyprenyl_synt"/>
    <property type="match status" value="1"/>
</dbReference>
<organism evidence="7">
    <name type="scientific">Candidatus Methanophaga sp. ANME-1 ERB7</name>
    <dbReference type="NCBI Taxonomy" id="2759913"/>
    <lineage>
        <taxon>Archaea</taxon>
        <taxon>Methanobacteriati</taxon>
        <taxon>Methanobacteriota</taxon>
        <taxon>Stenosarchaea group</taxon>
        <taxon>Methanomicrobia</taxon>
        <taxon>Candidatus Methanophagales</taxon>
        <taxon>Candidatus Methanophagaceae</taxon>
        <taxon>Candidatus Methanophaga</taxon>
    </lineage>
</organism>
<comment type="cofactor">
    <cofactor evidence="1">
        <name>Mg(2+)</name>
        <dbReference type="ChEBI" id="CHEBI:18420"/>
    </cofactor>
</comment>
<protein>
    <submittedName>
        <fullName evidence="7">Short chain isoprenyl diphosphate synthase</fullName>
        <ecNumber evidence="7">2.5.1.-</ecNumber>
    </submittedName>
</protein>
<dbReference type="InterPro" id="IPR000092">
    <property type="entry name" value="Polyprenyl_synt"/>
</dbReference>
<keyword evidence="3 6" id="KW-0808">Transferase</keyword>
<evidence type="ECO:0000256" key="5">
    <source>
        <dbReference type="ARBA" id="ARBA00022842"/>
    </source>
</evidence>
<gene>
    <name evidence="7" type="primary">idsA</name>
    <name evidence="7" type="ORF">BCGBNPPC_00009</name>
</gene>
<evidence type="ECO:0000313" key="7">
    <source>
        <dbReference type="EMBL" id="QNO56225.1"/>
    </source>
</evidence>
<dbReference type="AlphaFoldDB" id="A0A7G9Z7J1"/>
<dbReference type="SFLD" id="SFLDS00005">
    <property type="entry name" value="Isoprenoid_Synthase_Type_I"/>
    <property type="match status" value="1"/>
</dbReference>
<dbReference type="GO" id="GO:0008299">
    <property type="term" value="P:isoprenoid biosynthetic process"/>
    <property type="evidence" value="ECO:0007669"/>
    <property type="project" value="InterPro"/>
</dbReference>
<evidence type="ECO:0000256" key="3">
    <source>
        <dbReference type="ARBA" id="ARBA00022679"/>
    </source>
</evidence>
<dbReference type="GO" id="GO:0004659">
    <property type="term" value="F:prenyltransferase activity"/>
    <property type="evidence" value="ECO:0007669"/>
    <property type="project" value="InterPro"/>
</dbReference>
<sequence length="343" mass="37845">MNGQQFQEEVQYFNCRMGEVIEQKMQRCSNEIIHDALSYIRDTGGKRLRPILCLLSAEAVGGSREKAMTTAIAIELLHNASLVHDDIIDDNYVRRKSPSNPAMYGEKKAIVIGDFLFGISCEMLAKCGVPEVVGLVSSAVSDIAMGEYLEFSLRTLQETTEQSYLEVATLKTASTFMASAEAGAMLGGGSEAEIANFRNYGKNVGIAFQIQDDILDICGDPAKTGKPVGLDIKNGERTILVIHALNHSERSEREYISEIMTGKRELDSFDIDRMRELFIKAGSIDYALQLSNKLVMGAKSSIAGLKESEAKSKLQYITDLTAERIKNQVLDVIIQSANHLYTH</sequence>
<proteinExistence type="inferred from homology"/>
<dbReference type="PANTHER" id="PTHR12001:SF85">
    <property type="entry name" value="SHORT CHAIN ISOPRENYL DIPHOSPHATE SYNTHASE"/>
    <property type="match status" value="1"/>
</dbReference>
<dbReference type="EMBL" id="MT631650">
    <property type="protein sequence ID" value="QNO56225.1"/>
    <property type="molecule type" value="Genomic_DNA"/>
</dbReference>
<dbReference type="CDD" id="cd00685">
    <property type="entry name" value="Trans_IPPS_HT"/>
    <property type="match status" value="1"/>
</dbReference>
<dbReference type="PROSITE" id="PS00444">
    <property type="entry name" value="POLYPRENYL_SYNTHASE_2"/>
    <property type="match status" value="1"/>
</dbReference>